<evidence type="ECO:0000313" key="3">
    <source>
        <dbReference type="WBParaSite" id="ALUE_0000313401-mRNA-1"/>
    </source>
</evidence>
<keyword evidence="1" id="KW-0812">Transmembrane</keyword>
<evidence type="ECO:0000313" key="2">
    <source>
        <dbReference type="Proteomes" id="UP000036681"/>
    </source>
</evidence>
<dbReference type="Proteomes" id="UP000036681">
    <property type="component" value="Unplaced"/>
</dbReference>
<protein>
    <submittedName>
        <fullName evidence="3">Uncharacterized protein</fullName>
    </submittedName>
</protein>
<dbReference type="AlphaFoldDB" id="A0A0M3HNA2"/>
<dbReference type="WBParaSite" id="ALUE_0000313401-mRNA-1">
    <property type="protein sequence ID" value="ALUE_0000313401-mRNA-1"/>
    <property type="gene ID" value="ALUE_0000313401"/>
</dbReference>
<organism evidence="2 3">
    <name type="scientific">Ascaris lumbricoides</name>
    <name type="common">Giant roundworm</name>
    <dbReference type="NCBI Taxonomy" id="6252"/>
    <lineage>
        <taxon>Eukaryota</taxon>
        <taxon>Metazoa</taxon>
        <taxon>Ecdysozoa</taxon>
        <taxon>Nematoda</taxon>
        <taxon>Chromadorea</taxon>
        <taxon>Rhabditida</taxon>
        <taxon>Spirurina</taxon>
        <taxon>Ascaridomorpha</taxon>
        <taxon>Ascaridoidea</taxon>
        <taxon>Ascarididae</taxon>
        <taxon>Ascaris</taxon>
    </lineage>
</organism>
<keyword evidence="1" id="KW-0472">Membrane</keyword>
<evidence type="ECO:0000256" key="1">
    <source>
        <dbReference type="SAM" id="Phobius"/>
    </source>
</evidence>
<accession>A0A0M3HNA2</accession>
<sequence length="93" mass="10879">MSTAYKRYSEHFDRLSLCKIVFSLCLMGGNMTRSGNINVLLNLYRYSIKRMRNFNALPMSDRVIANIILTGALKCNVRREKNFHILITRLSYQ</sequence>
<keyword evidence="1" id="KW-1133">Transmembrane helix</keyword>
<keyword evidence="2" id="KW-1185">Reference proteome</keyword>
<feature type="transmembrane region" description="Helical" evidence="1">
    <location>
        <begin position="20"/>
        <end position="44"/>
    </location>
</feature>
<proteinExistence type="predicted"/>
<reference evidence="3" key="1">
    <citation type="submission" date="2017-02" db="UniProtKB">
        <authorList>
            <consortium name="WormBaseParasite"/>
        </authorList>
    </citation>
    <scope>IDENTIFICATION</scope>
</reference>
<name>A0A0M3HNA2_ASCLU</name>